<keyword evidence="1" id="KW-0812">Transmembrane</keyword>
<protein>
    <submittedName>
        <fullName evidence="2">Uncharacterized protein</fullName>
    </submittedName>
</protein>
<organism evidence="2 3">
    <name type="scientific">Actinopolymorpha pittospori</name>
    <dbReference type="NCBI Taxonomy" id="648752"/>
    <lineage>
        <taxon>Bacteria</taxon>
        <taxon>Bacillati</taxon>
        <taxon>Actinomycetota</taxon>
        <taxon>Actinomycetes</taxon>
        <taxon>Propionibacteriales</taxon>
        <taxon>Actinopolymorphaceae</taxon>
        <taxon>Actinopolymorpha</taxon>
    </lineage>
</organism>
<proteinExistence type="predicted"/>
<comment type="caution">
    <text evidence="2">The sequence shown here is derived from an EMBL/GenBank/DDBJ whole genome shotgun (WGS) entry which is preliminary data.</text>
</comment>
<sequence>MSGDKKQDRAQIEQAARAVADRDYPHFRAAVQYAQDFTTLDQFAFGTAPSGALLPRYGPARDTQVKNLHDGLDRLEKMIAGMTEVAYRMSVTEAANTIDLNSSPKVLVTKPTAPKATSGGFGALRLGATIGFLYSNWRLCSALKSSFGVLMPGLIGAGAVTSLLMWATVVPDDNQIGTVKSAWQMVQSELNSLTGIHLLDSTGEGALLPRSAWDDDAREAFDRWVRSFQVELDEAVAAARDGHDALDDALDAIHELHDLMRECDIATLVALLTLMAASYVPFLTLQARAAQQAITIINALATACTVVIMVAEISSYGSMMGLVSDGSRFHELQIDNAPDREYGDQPVRDTFVDLDIDWLKS</sequence>
<evidence type="ECO:0000313" key="2">
    <source>
        <dbReference type="EMBL" id="MBE1609469.1"/>
    </source>
</evidence>
<dbReference type="EMBL" id="JADBEM010000001">
    <property type="protein sequence ID" value="MBE1609469.1"/>
    <property type="molecule type" value="Genomic_DNA"/>
</dbReference>
<feature type="transmembrane region" description="Helical" evidence="1">
    <location>
        <begin position="147"/>
        <end position="167"/>
    </location>
</feature>
<name>A0A927RC39_9ACTN</name>
<dbReference type="AlphaFoldDB" id="A0A927RC39"/>
<keyword evidence="3" id="KW-1185">Reference proteome</keyword>
<evidence type="ECO:0000313" key="3">
    <source>
        <dbReference type="Proteomes" id="UP000638648"/>
    </source>
</evidence>
<accession>A0A927RC39</accession>
<reference evidence="2" key="1">
    <citation type="submission" date="2020-10" db="EMBL/GenBank/DDBJ databases">
        <title>Sequencing the genomes of 1000 actinobacteria strains.</title>
        <authorList>
            <person name="Klenk H.-P."/>
        </authorList>
    </citation>
    <scope>NUCLEOTIDE SEQUENCE</scope>
    <source>
        <strain evidence="2">DSM 45354</strain>
    </source>
</reference>
<dbReference type="Proteomes" id="UP000638648">
    <property type="component" value="Unassembled WGS sequence"/>
</dbReference>
<dbReference type="RefSeq" id="WP_192753038.1">
    <property type="nucleotide sequence ID" value="NZ_JADBEM010000001.1"/>
</dbReference>
<evidence type="ECO:0000256" key="1">
    <source>
        <dbReference type="SAM" id="Phobius"/>
    </source>
</evidence>
<feature type="transmembrane region" description="Helical" evidence="1">
    <location>
        <begin position="265"/>
        <end position="285"/>
    </location>
</feature>
<feature type="transmembrane region" description="Helical" evidence="1">
    <location>
        <begin position="297"/>
        <end position="317"/>
    </location>
</feature>
<keyword evidence="1" id="KW-1133">Transmembrane helix</keyword>
<gene>
    <name evidence="2" type="ORF">HEB94_006317</name>
</gene>
<keyword evidence="1" id="KW-0472">Membrane</keyword>